<dbReference type="Proteomes" id="UP001576776">
    <property type="component" value="Unassembled WGS sequence"/>
</dbReference>
<evidence type="ECO:0000313" key="2">
    <source>
        <dbReference type="Proteomes" id="UP001576776"/>
    </source>
</evidence>
<comment type="caution">
    <text evidence="1">The sequence shown here is derived from an EMBL/GenBank/DDBJ whole genome shotgun (WGS) entry which is preliminary data.</text>
</comment>
<reference evidence="1 2" key="1">
    <citation type="submission" date="2024-09" db="EMBL/GenBank/DDBJ databases">
        <title>Floridaenema gen nov. (Aerosakkonemataceae, Aerosakkonematales ord. nov., Cyanobacteria) from benthic tropical and subtropical fresh waters, with the description of four new species.</title>
        <authorList>
            <person name="Moretto J.A."/>
            <person name="Berthold D.E."/>
            <person name="Lefler F.W."/>
            <person name="Huang I.-S."/>
            <person name="Laughinghouse H. IV."/>
        </authorList>
    </citation>
    <scope>NUCLEOTIDE SEQUENCE [LARGE SCALE GENOMIC DNA]</scope>
    <source>
        <strain evidence="1 2">BLCC-F154</strain>
    </source>
</reference>
<sequence length="341" mass="38639">MYLTKEKLQHINTIAHEGKVVIVATDTDGKIWYSVKQDGFEDSYLNTPPEQRTGWENWQELEFPNEVDDQSVIDQETEELTDASNSSVFVLRSRYQTFDQTAVAPVQLISALGHVYVFRQSKSNTLLVDRFVLDGMTNKLNRKLEVRFKRSRQKHEASKNMKKGASGLTNIDTLDFRDINGIFFYEPTTELCVVNNLQNGWFSVVLVPTIENDVSRWHIFAYNSQSKKVELTTLLMSDEGLFDVQDYTVFEESNDNRIPRSLPGIIKRTLDLGTLTVVNGLSATKYDVQREQQTEDGMQLLRESTKVMLAIPVSTGNVAAFSFAIAADGTLSVLQNLLKST</sequence>
<evidence type="ECO:0000313" key="1">
    <source>
        <dbReference type="EMBL" id="MFB2935754.1"/>
    </source>
</evidence>
<dbReference type="RefSeq" id="WP_413257258.1">
    <property type="nucleotide sequence ID" value="NZ_JBHFNS010000045.1"/>
</dbReference>
<keyword evidence="2" id="KW-1185">Reference proteome</keyword>
<proteinExistence type="predicted"/>
<name>A0ABV4YAD2_9CYAN</name>
<organism evidence="1 2">
    <name type="scientific">Floridaenema fluviatile BLCC-F154</name>
    <dbReference type="NCBI Taxonomy" id="3153640"/>
    <lineage>
        <taxon>Bacteria</taxon>
        <taxon>Bacillati</taxon>
        <taxon>Cyanobacteriota</taxon>
        <taxon>Cyanophyceae</taxon>
        <taxon>Oscillatoriophycideae</taxon>
        <taxon>Aerosakkonematales</taxon>
        <taxon>Aerosakkonemataceae</taxon>
        <taxon>Floridanema</taxon>
        <taxon>Floridanema fluviatile</taxon>
    </lineage>
</organism>
<protein>
    <submittedName>
        <fullName evidence="1">Uncharacterized protein</fullName>
    </submittedName>
</protein>
<accession>A0ABV4YAD2</accession>
<gene>
    <name evidence="1" type="ORF">ACE1B6_10925</name>
</gene>
<dbReference type="EMBL" id="JBHFNS010000045">
    <property type="protein sequence ID" value="MFB2935754.1"/>
    <property type="molecule type" value="Genomic_DNA"/>
</dbReference>